<evidence type="ECO:0000313" key="10">
    <source>
        <dbReference type="Proteomes" id="UP000829364"/>
    </source>
</evidence>
<gene>
    <name evidence="9" type="primary">SFT2</name>
    <name evidence="9" type="ORF">JDV02_001758</name>
</gene>
<comment type="similarity">
    <text evidence="7 8">Belongs to the SFT2 family.</text>
</comment>
<keyword evidence="8" id="KW-0333">Golgi apparatus</keyword>
<evidence type="ECO:0000256" key="7">
    <source>
        <dbReference type="ARBA" id="ARBA00025800"/>
    </source>
</evidence>
<evidence type="ECO:0000256" key="5">
    <source>
        <dbReference type="ARBA" id="ARBA00022989"/>
    </source>
</evidence>
<feature type="transmembrane region" description="Helical" evidence="8">
    <location>
        <begin position="146"/>
        <end position="166"/>
    </location>
</feature>
<keyword evidence="3 8" id="KW-0812">Transmembrane</keyword>
<keyword evidence="6 8" id="KW-0472">Membrane</keyword>
<protein>
    <recommendedName>
        <fullName evidence="8">Protein transport protein SFT2</fullName>
    </recommendedName>
</protein>
<comment type="subcellular location">
    <subcellularLocation>
        <location evidence="8">Golgi apparatus membrane</location>
        <topology evidence="8">Multi-pass membrane protein</topology>
    </subcellularLocation>
    <subcellularLocation>
        <location evidence="1">Membrane</location>
        <topology evidence="1">Multi-pass membrane protein</topology>
    </subcellularLocation>
</comment>
<dbReference type="GO" id="GO:0015031">
    <property type="term" value="P:protein transport"/>
    <property type="evidence" value="ECO:0007669"/>
    <property type="project" value="UniProtKB-KW"/>
</dbReference>
<dbReference type="GeneID" id="72063720"/>
<reference evidence="9" key="1">
    <citation type="submission" date="2021-11" db="EMBL/GenBank/DDBJ databases">
        <title>Purpureocillium_takamizusanense_genome.</title>
        <authorList>
            <person name="Nguyen N.-H."/>
        </authorList>
    </citation>
    <scope>NUCLEOTIDE SEQUENCE</scope>
    <source>
        <strain evidence="9">PT3</strain>
    </source>
</reference>
<feature type="transmembrane region" description="Helical" evidence="8">
    <location>
        <begin position="81"/>
        <end position="105"/>
    </location>
</feature>
<name>A0A9Q8Q7W2_9HYPO</name>
<evidence type="ECO:0000256" key="3">
    <source>
        <dbReference type="ARBA" id="ARBA00022692"/>
    </source>
</evidence>
<evidence type="ECO:0000256" key="4">
    <source>
        <dbReference type="ARBA" id="ARBA00022927"/>
    </source>
</evidence>
<evidence type="ECO:0000256" key="8">
    <source>
        <dbReference type="RuleBase" id="RU363111"/>
    </source>
</evidence>
<dbReference type="GO" id="GO:0016192">
    <property type="term" value="P:vesicle-mediated transport"/>
    <property type="evidence" value="ECO:0007669"/>
    <property type="project" value="InterPro"/>
</dbReference>
<evidence type="ECO:0000313" key="9">
    <source>
        <dbReference type="EMBL" id="UNI15203.1"/>
    </source>
</evidence>
<keyword evidence="10" id="KW-1185">Reference proteome</keyword>
<dbReference type="InterPro" id="IPR011691">
    <property type="entry name" value="Vesicle_transpt_SFT2"/>
</dbReference>
<proteinExistence type="inferred from homology"/>
<dbReference type="InterPro" id="IPR007305">
    <property type="entry name" value="Vesicle_transpt_Got1/SFT2"/>
</dbReference>
<dbReference type="OrthoDB" id="660759at2759"/>
<evidence type="ECO:0000256" key="6">
    <source>
        <dbReference type="ARBA" id="ARBA00023136"/>
    </source>
</evidence>
<keyword evidence="5 8" id="KW-1133">Transmembrane helix</keyword>
<dbReference type="RefSeq" id="XP_047838684.1">
    <property type="nucleotide sequence ID" value="XM_047982718.1"/>
</dbReference>
<feature type="transmembrane region" description="Helical" evidence="8">
    <location>
        <begin position="112"/>
        <end position="134"/>
    </location>
</feature>
<accession>A0A9Q8Q7W2</accession>
<evidence type="ECO:0000256" key="2">
    <source>
        <dbReference type="ARBA" id="ARBA00022448"/>
    </source>
</evidence>
<comment type="caution">
    <text evidence="8">Lacks conserved residue(s) required for the propagation of feature annotation.</text>
</comment>
<dbReference type="GO" id="GO:0000139">
    <property type="term" value="C:Golgi membrane"/>
    <property type="evidence" value="ECO:0007669"/>
    <property type="project" value="UniProtKB-SubCell"/>
</dbReference>
<dbReference type="Proteomes" id="UP000829364">
    <property type="component" value="Chromosome 1"/>
</dbReference>
<organism evidence="9 10">
    <name type="scientific">Purpureocillium takamizusanense</name>
    <dbReference type="NCBI Taxonomy" id="2060973"/>
    <lineage>
        <taxon>Eukaryota</taxon>
        <taxon>Fungi</taxon>
        <taxon>Dikarya</taxon>
        <taxon>Ascomycota</taxon>
        <taxon>Pezizomycotina</taxon>
        <taxon>Sordariomycetes</taxon>
        <taxon>Hypocreomycetidae</taxon>
        <taxon>Hypocreales</taxon>
        <taxon>Ophiocordycipitaceae</taxon>
        <taxon>Purpureocillium</taxon>
    </lineage>
</organism>
<comment type="function">
    <text evidence="8">Nonessential protein required for the fusion of transport vesicles derived from the endocytic pathway with the Golgi complex.</text>
</comment>
<keyword evidence="4 8" id="KW-0653">Protein transport</keyword>
<dbReference type="EMBL" id="CP086354">
    <property type="protein sequence ID" value="UNI15203.1"/>
    <property type="molecule type" value="Genomic_DNA"/>
</dbReference>
<keyword evidence="2 8" id="KW-0813">Transport</keyword>
<sequence>MTSNSFRDSISSLGWSRRENDEPVTTSQPSGLMASIKNLNPFQDRGYLRLPTTENAGAPLPAPTRREEEEGWFVLSRWDRLLIFGACNLAALACFVICFTLFPVLSLRPRKFVILWSVGSVLFLASFAAVMGPLNYMYHLLSAPRLPFTAAYFGSIFMTLLFAIKVSPAPVHARSRGVPSQTGILFLTPHAASKHHPHPLVRCGAARLPALVSGQLLPHGRVRTAVGRVVWN</sequence>
<dbReference type="PANTHER" id="PTHR23137:SF36">
    <property type="entry name" value="VESICLE TRANSPORT PROTEIN SFT2C"/>
    <property type="match status" value="1"/>
</dbReference>
<dbReference type="PANTHER" id="PTHR23137">
    <property type="entry name" value="VESICLE TRANSPORT PROTEIN-RELATED"/>
    <property type="match status" value="1"/>
</dbReference>
<dbReference type="AlphaFoldDB" id="A0A9Q8Q7W2"/>
<evidence type="ECO:0000256" key="1">
    <source>
        <dbReference type="ARBA" id="ARBA00004141"/>
    </source>
</evidence>
<dbReference type="Pfam" id="PF04178">
    <property type="entry name" value="Got1"/>
    <property type="match status" value="1"/>
</dbReference>